<accession>A0A7C8ZE49</accession>
<feature type="transmembrane region" description="Helical" evidence="1">
    <location>
        <begin position="103"/>
        <end position="122"/>
    </location>
</feature>
<feature type="transmembrane region" description="Helical" evidence="1">
    <location>
        <begin position="51"/>
        <end position="72"/>
    </location>
</feature>
<evidence type="ECO:0000256" key="1">
    <source>
        <dbReference type="SAM" id="Phobius"/>
    </source>
</evidence>
<keyword evidence="1" id="KW-1133">Transmembrane helix</keyword>
<keyword evidence="1" id="KW-0472">Membrane</keyword>
<evidence type="ECO:0000313" key="2">
    <source>
        <dbReference type="EMBL" id="MBA4640974.1"/>
    </source>
</evidence>
<sequence>MVLMEGKATSSNSGSRCNLLLYLVPVGMLWLFLRLVLLMQSKGTSSKGPKLTHVLLVLVLPHFLVIVLLGLFGDHSRGGLRVAATVAIGIVSGLRVDDGLSRLLLIMLVVVEQPMVVVLVLLRHFGFGFAKESEITATN</sequence>
<feature type="transmembrane region" description="Helical" evidence="1">
    <location>
        <begin position="20"/>
        <end position="39"/>
    </location>
</feature>
<keyword evidence="1" id="KW-0812">Transmembrane</keyword>
<organism evidence="2">
    <name type="scientific">Opuntia streptacantha</name>
    <name type="common">Prickly pear cactus</name>
    <name type="synonym">Opuntia cardona</name>
    <dbReference type="NCBI Taxonomy" id="393608"/>
    <lineage>
        <taxon>Eukaryota</taxon>
        <taxon>Viridiplantae</taxon>
        <taxon>Streptophyta</taxon>
        <taxon>Embryophyta</taxon>
        <taxon>Tracheophyta</taxon>
        <taxon>Spermatophyta</taxon>
        <taxon>Magnoliopsida</taxon>
        <taxon>eudicotyledons</taxon>
        <taxon>Gunneridae</taxon>
        <taxon>Pentapetalae</taxon>
        <taxon>Caryophyllales</taxon>
        <taxon>Cactineae</taxon>
        <taxon>Cactaceae</taxon>
        <taxon>Opuntioideae</taxon>
        <taxon>Opuntia</taxon>
    </lineage>
</organism>
<proteinExistence type="predicted"/>
<dbReference type="EMBL" id="GISG01122131">
    <property type="protein sequence ID" value="MBA4640974.1"/>
    <property type="molecule type" value="Transcribed_RNA"/>
</dbReference>
<reference evidence="2" key="1">
    <citation type="journal article" date="2013" name="J. Plant Res.">
        <title>Effect of fungi and light on seed germination of three Opuntia species from semiarid lands of central Mexico.</title>
        <authorList>
            <person name="Delgado-Sanchez P."/>
            <person name="Jimenez-Bremont J.F."/>
            <person name="Guerrero-Gonzalez Mde L."/>
            <person name="Flores J."/>
        </authorList>
    </citation>
    <scope>NUCLEOTIDE SEQUENCE</scope>
    <source>
        <tissue evidence="2">Cladode</tissue>
    </source>
</reference>
<protein>
    <submittedName>
        <fullName evidence="2">Uncharacterized protein</fullName>
    </submittedName>
</protein>
<name>A0A7C8ZE49_OPUST</name>
<reference evidence="2" key="2">
    <citation type="submission" date="2020-07" db="EMBL/GenBank/DDBJ databases">
        <authorList>
            <person name="Vera ALvarez R."/>
            <person name="Arias-Moreno D.M."/>
            <person name="Jimenez-Jacinto V."/>
            <person name="Jimenez-Bremont J.F."/>
            <person name="Swaminathan K."/>
            <person name="Moose S.P."/>
            <person name="Guerrero-Gonzalez M.L."/>
            <person name="Marino-Ramirez L."/>
            <person name="Landsman D."/>
            <person name="Rodriguez-Kessler M."/>
            <person name="Delgado-Sanchez P."/>
        </authorList>
    </citation>
    <scope>NUCLEOTIDE SEQUENCE</scope>
    <source>
        <tissue evidence="2">Cladode</tissue>
    </source>
</reference>
<dbReference type="AlphaFoldDB" id="A0A7C8ZE49"/>